<protein>
    <recommendedName>
        <fullName evidence="5">Hamartin</fullName>
    </recommendedName>
</protein>
<dbReference type="EMBL" id="JBBPFD010000014">
    <property type="protein sequence ID" value="KAK7899551.1"/>
    <property type="molecule type" value="Genomic_DNA"/>
</dbReference>
<dbReference type="GO" id="GO:0033596">
    <property type="term" value="C:TSC1-TSC2 complex"/>
    <property type="evidence" value="ECO:0007669"/>
    <property type="project" value="TreeGrafter"/>
</dbReference>
<evidence type="ECO:0008006" key="5">
    <source>
        <dbReference type="Google" id="ProtNLM"/>
    </source>
</evidence>
<comment type="caution">
    <text evidence="3">The sequence shown here is derived from an EMBL/GenBank/DDBJ whole genome shotgun (WGS) entry which is preliminary data.</text>
</comment>
<feature type="region of interest" description="Disordered" evidence="2">
    <location>
        <begin position="808"/>
        <end position="830"/>
    </location>
</feature>
<dbReference type="InterPro" id="IPR016024">
    <property type="entry name" value="ARM-type_fold"/>
</dbReference>
<sequence length="997" mass="110344">MSREPVALDLSLLDGSDLKEAELVRTSLSQQLNSDRGGSVLSSLVDFYLETFSSQAVSLLSAVREQLHKALLEKLNDALNKSATRLAALTLLGHLTRKQPPWVHLVTRCPLLASLLRCLKTDGDAVVLSTGVLVLVTLLPMIPQCGKQLVYDFFDVFGRLASWSLRNPAQVPALQLLHLQGALYSLFHRLYGMFPVNFLSYLRLHYSMKENTDTFHRVVKPMLDHVRVHPELVTGTQDQELDPTRWRRFEVHDIVMECSRLSLDPLEASSEDLLYCSFSALPSLPSSSSEEESSPGSHASLQTVDLTWSPSSQCGLSTPPPERHASSTPGPTPSTPGSTPSVPVTAPSTSGNTPSTPSNTSSSPSPAPSTPSQASAPVAPPTEHSPVSCSLQQKQPITAQDRQRDVIHSQNNIQTESALKPLPQTHADKSYETLFELALPRAAPLFVARKTKEALQRAELNHSPVSPLELLDQLKPVQELLILQGDHAHQQLLRSAMNKCLDRSSTGPGSLTPSIAPPVVSVEELSIELLLVQNQLQFERFKRQQHAMRNRRLLRRVIQTTALEEQVNAMKAQMGVLEAELRFLKDSLEVEQRRFSELRLQSETTTTQLQSRIQDLSSSQQGALQDKARLQSELLQCQTRLKEQEAELQRANHKAYNAQHQLSQLSIKVSSGEELQQHLHLMNQQLILLRESNRALRQALNASGSSSEAEVLLLQGIVGNEVELLKESEVQLKQALDSANHRAAELETQLAVKDQLIQTQKRLLDDCKAHSRSQLSASESRCVALRLITQSLQTELLHLYSQVQIQSSQDQDRNQDWGYSRPRPSASVDIANGTNAKLQPLYSPPIESPLTVGSFLEREARRLFGPANQSPTTEEVTGNSPEEAGLEDCESEEANHSPEEAGLEEEVVKQQEEEVGSEKERQAANHSPEEAGLEEEEAEEVQEEMLLAGSPPNQPQNWAAIGRSSRSGPAHSDLTHAVRQRRLELSLMDYNETGPDS</sequence>
<feature type="compositionally biased region" description="Acidic residues" evidence="2">
    <location>
        <begin position="931"/>
        <end position="943"/>
    </location>
</feature>
<evidence type="ECO:0000313" key="3">
    <source>
        <dbReference type="EMBL" id="KAK7899551.1"/>
    </source>
</evidence>
<dbReference type="GO" id="GO:0008285">
    <property type="term" value="P:negative regulation of cell population proliferation"/>
    <property type="evidence" value="ECO:0007669"/>
    <property type="project" value="TreeGrafter"/>
</dbReference>
<feature type="coiled-coil region" evidence="1">
    <location>
        <begin position="627"/>
        <end position="661"/>
    </location>
</feature>
<feature type="compositionally biased region" description="Polar residues" evidence="2">
    <location>
        <begin position="867"/>
        <end position="880"/>
    </location>
</feature>
<dbReference type="InterPro" id="IPR007483">
    <property type="entry name" value="Hamartin"/>
</dbReference>
<dbReference type="Pfam" id="PF04388">
    <property type="entry name" value="Hamartin"/>
    <property type="match status" value="1"/>
</dbReference>
<dbReference type="PANTHER" id="PTHR15154:SF2">
    <property type="entry name" value="HAMARTIN"/>
    <property type="match status" value="1"/>
</dbReference>
<evidence type="ECO:0000256" key="2">
    <source>
        <dbReference type="SAM" id="MobiDB-lite"/>
    </source>
</evidence>
<dbReference type="AlphaFoldDB" id="A0AAW0NH73"/>
<keyword evidence="4" id="KW-1185">Reference proteome</keyword>
<evidence type="ECO:0000313" key="4">
    <source>
        <dbReference type="Proteomes" id="UP001460270"/>
    </source>
</evidence>
<proteinExistence type="predicted"/>
<evidence type="ECO:0000256" key="1">
    <source>
        <dbReference type="SAM" id="Coils"/>
    </source>
</evidence>
<feature type="coiled-coil region" evidence="1">
    <location>
        <begin position="729"/>
        <end position="756"/>
    </location>
</feature>
<dbReference type="GO" id="GO:0051726">
    <property type="term" value="P:regulation of cell cycle"/>
    <property type="evidence" value="ECO:0007669"/>
    <property type="project" value="TreeGrafter"/>
</dbReference>
<dbReference type="PANTHER" id="PTHR15154">
    <property type="entry name" value="HAMARTIN"/>
    <property type="match status" value="1"/>
</dbReference>
<organism evidence="3 4">
    <name type="scientific">Mugilogobius chulae</name>
    <name type="common">yellowstripe goby</name>
    <dbReference type="NCBI Taxonomy" id="88201"/>
    <lineage>
        <taxon>Eukaryota</taxon>
        <taxon>Metazoa</taxon>
        <taxon>Chordata</taxon>
        <taxon>Craniata</taxon>
        <taxon>Vertebrata</taxon>
        <taxon>Euteleostomi</taxon>
        <taxon>Actinopterygii</taxon>
        <taxon>Neopterygii</taxon>
        <taxon>Teleostei</taxon>
        <taxon>Neoteleostei</taxon>
        <taxon>Acanthomorphata</taxon>
        <taxon>Gobiaria</taxon>
        <taxon>Gobiiformes</taxon>
        <taxon>Gobioidei</taxon>
        <taxon>Gobiidae</taxon>
        <taxon>Gobionellinae</taxon>
        <taxon>Mugilogobius</taxon>
    </lineage>
</organism>
<feature type="compositionally biased region" description="Low complexity" evidence="2">
    <location>
        <begin position="335"/>
        <end position="377"/>
    </location>
</feature>
<gene>
    <name evidence="3" type="ORF">WMY93_020404</name>
</gene>
<feature type="compositionally biased region" description="Polar residues" evidence="2">
    <location>
        <begin position="385"/>
        <end position="400"/>
    </location>
</feature>
<keyword evidence="1" id="KW-0175">Coiled coil</keyword>
<accession>A0AAW0NH73</accession>
<dbReference type="GO" id="GO:0032007">
    <property type="term" value="P:negative regulation of TOR signaling"/>
    <property type="evidence" value="ECO:0007669"/>
    <property type="project" value="TreeGrafter"/>
</dbReference>
<name>A0AAW0NH73_9GOBI</name>
<reference evidence="4" key="1">
    <citation type="submission" date="2024-04" db="EMBL/GenBank/DDBJ databases">
        <title>Salinicola lusitanus LLJ914,a marine bacterium isolated from the Okinawa Trough.</title>
        <authorList>
            <person name="Li J."/>
        </authorList>
    </citation>
    <scope>NUCLEOTIDE SEQUENCE [LARGE SCALE GENOMIC DNA]</scope>
</reference>
<feature type="compositionally biased region" description="Basic and acidic residues" evidence="2">
    <location>
        <begin position="906"/>
        <end position="929"/>
    </location>
</feature>
<dbReference type="Proteomes" id="UP001460270">
    <property type="component" value="Unassembled WGS sequence"/>
</dbReference>
<feature type="coiled-coil region" evidence="1">
    <location>
        <begin position="560"/>
        <end position="601"/>
    </location>
</feature>
<dbReference type="SUPFAM" id="SSF48371">
    <property type="entry name" value="ARM repeat"/>
    <property type="match status" value="1"/>
</dbReference>
<feature type="region of interest" description="Disordered" evidence="2">
    <location>
        <begin position="864"/>
        <end position="973"/>
    </location>
</feature>
<feature type="region of interest" description="Disordered" evidence="2">
    <location>
        <begin position="309"/>
        <end position="405"/>
    </location>
</feature>